<accession>A0A2A5J3Z5</accession>
<organism evidence="1 2">
    <name type="scientific">Rhodococcus qingshengii</name>
    <dbReference type="NCBI Taxonomy" id="334542"/>
    <lineage>
        <taxon>Bacteria</taxon>
        <taxon>Bacillati</taxon>
        <taxon>Actinomycetota</taxon>
        <taxon>Actinomycetes</taxon>
        <taxon>Mycobacteriales</taxon>
        <taxon>Nocardiaceae</taxon>
        <taxon>Rhodococcus</taxon>
        <taxon>Rhodococcus erythropolis group</taxon>
    </lineage>
</organism>
<name>A0A2A5J3Z5_RHOSG</name>
<gene>
    <name evidence="1" type="ORF">CHR55_27905</name>
</gene>
<reference evidence="1 2" key="1">
    <citation type="submission" date="2017-07" db="EMBL/GenBank/DDBJ databases">
        <title>Draft sequence of Rhodococcus enclensis 23b-28.</title>
        <authorList>
            <person name="Besaury L."/>
            <person name="Sancelme M."/>
            <person name="Amato P."/>
            <person name="Lallement A."/>
            <person name="Delort A.-M."/>
        </authorList>
    </citation>
    <scope>NUCLEOTIDE SEQUENCE [LARGE SCALE GENOMIC DNA]</scope>
    <source>
        <strain evidence="1 2">23b-28</strain>
    </source>
</reference>
<dbReference type="EMBL" id="NOVD01000038">
    <property type="protein sequence ID" value="PCK24072.1"/>
    <property type="molecule type" value="Genomic_DNA"/>
</dbReference>
<evidence type="ECO:0000313" key="1">
    <source>
        <dbReference type="EMBL" id="PCK24072.1"/>
    </source>
</evidence>
<dbReference type="RefSeq" id="WP_099698587.1">
    <property type="nucleotide sequence ID" value="NZ_NOVD01000038.1"/>
</dbReference>
<comment type="caution">
    <text evidence="1">The sequence shown here is derived from an EMBL/GenBank/DDBJ whole genome shotgun (WGS) entry which is preliminary data.</text>
</comment>
<dbReference type="Proteomes" id="UP000230886">
    <property type="component" value="Unassembled WGS sequence"/>
</dbReference>
<evidence type="ECO:0008006" key="3">
    <source>
        <dbReference type="Google" id="ProtNLM"/>
    </source>
</evidence>
<protein>
    <recommendedName>
        <fullName evidence="3">IrrE N-terminal-like domain-containing protein</fullName>
    </recommendedName>
</protein>
<dbReference type="AlphaFoldDB" id="A0A2A5J3Z5"/>
<sequence>MKPVAYPALIEVPPEDAAFRHLRLVHRTRKFLRGLDVQAVDPYKQAPLLLSGISELIGSPIDLEARSLSPRGPFAATLLDDQGIVIYFEQAATLVHQVHNVAHELGHLVCGSLMENPDEELFDAHRRGDYSNVIEHDAEVVASLVMSWANLAYAIAPVVQSSAQGRRLAAALQDRIQSI</sequence>
<evidence type="ECO:0000313" key="2">
    <source>
        <dbReference type="Proteomes" id="UP000230886"/>
    </source>
</evidence>
<proteinExistence type="predicted"/>